<dbReference type="SUPFAM" id="SSF55729">
    <property type="entry name" value="Acyl-CoA N-acyltransferases (Nat)"/>
    <property type="match status" value="1"/>
</dbReference>
<protein>
    <submittedName>
        <fullName evidence="2">GNAT family N-acetyltransferase</fullName>
        <ecNumber evidence="2">2.3.1.-</ecNumber>
    </submittedName>
</protein>
<dbReference type="Pfam" id="PF21926">
    <property type="entry name" value="FeeM"/>
    <property type="match status" value="1"/>
</dbReference>
<organism evidence="2">
    <name type="scientific">Thermohahella caldifontis</name>
    <dbReference type="NCBI Taxonomy" id="3142973"/>
    <lineage>
        <taxon>Bacteria</taxon>
        <taxon>Pseudomonadati</taxon>
        <taxon>Pseudomonadota</taxon>
        <taxon>Gammaproteobacteria</taxon>
        <taxon>Oceanospirillales</taxon>
        <taxon>Hahellaceae</taxon>
        <taxon>Thermohahella</taxon>
    </lineage>
</organism>
<dbReference type="GO" id="GO:0016746">
    <property type="term" value="F:acyltransferase activity"/>
    <property type="evidence" value="ECO:0007669"/>
    <property type="project" value="UniProtKB-KW"/>
</dbReference>
<dbReference type="InterPro" id="IPR054597">
    <property type="entry name" value="FeeM_cat"/>
</dbReference>
<dbReference type="InterPro" id="IPR016181">
    <property type="entry name" value="Acyl_CoA_acyltransferase"/>
</dbReference>
<reference evidence="2" key="1">
    <citation type="submission" date="2024-05" db="EMBL/GenBank/DDBJ databases">
        <title>Genome sequencing of novel strain.</title>
        <authorList>
            <person name="Ganbat D."/>
            <person name="Ganbat S."/>
            <person name="Lee S.-J."/>
        </authorList>
    </citation>
    <scope>NUCLEOTIDE SEQUENCE</scope>
    <source>
        <strain evidence="2">SMD15-11</strain>
    </source>
</reference>
<evidence type="ECO:0000313" key="2">
    <source>
        <dbReference type="EMBL" id="XDT74027.1"/>
    </source>
</evidence>
<accession>A0AB39V1M5</accession>
<evidence type="ECO:0000259" key="1">
    <source>
        <dbReference type="Pfam" id="PF21926"/>
    </source>
</evidence>
<dbReference type="EMBL" id="CP154858">
    <property type="protein sequence ID" value="XDT74027.1"/>
    <property type="molecule type" value="Genomic_DNA"/>
</dbReference>
<name>A0AB39V1M5_9GAMM</name>
<dbReference type="EC" id="2.3.1.-" evidence="2"/>
<keyword evidence="2" id="KW-0012">Acyltransferase</keyword>
<dbReference type="KEGG" id="tcd:AAIA72_10800"/>
<feature type="domain" description="N-acyl amino acid synthase FeeM catalytic core" evidence="1">
    <location>
        <begin position="30"/>
        <end position="171"/>
    </location>
</feature>
<dbReference type="CDD" id="cd04301">
    <property type="entry name" value="NAT_SF"/>
    <property type="match status" value="1"/>
</dbReference>
<proteinExistence type="predicted"/>
<dbReference type="Gene3D" id="3.40.630.30">
    <property type="match status" value="1"/>
</dbReference>
<keyword evidence="2" id="KW-0808">Transferase</keyword>
<sequence length="240" mass="27668">MLVCYLLLMVLAMSGYRFCVARKVHERRVVFKMRWQVYRHAGYINETTHPERVLRDAYESHSMSFLAYYKGKPAGTLRLTRLDKGSPIQSLFNINVSLPHEKTAELGRFAVLPEFRTQGRWVTMGLTIMMYLASLRQDVRWWVGYTPEGLLRSFSQVFDARAIPQLQPEPRHLSARKSMPGYFQRFDNCIVCFMAPVSSANPTGWLKRLILIPSEQIREIVLKCVRSILRAGPSAPDPGK</sequence>
<gene>
    <name evidence="2" type="ORF">AAIA72_10800</name>
</gene>
<dbReference type="RefSeq" id="WP_369603000.1">
    <property type="nucleotide sequence ID" value="NZ_CP154858.1"/>
</dbReference>
<dbReference type="AlphaFoldDB" id="A0AB39V1M5"/>